<accession>A0AAV5LCK1</accession>
<dbReference type="GO" id="GO:0009506">
    <property type="term" value="C:plasmodesma"/>
    <property type="evidence" value="ECO:0007669"/>
    <property type="project" value="TreeGrafter"/>
</dbReference>
<dbReference type="InterPro" id="IPR004864">
    <property type="entry name" value="LEA_2"/>
</dbReference>
<evidence type="ECO:0000256" key="1">
    <source>
        <dbReference type="ARBA" id="ARBA00004167"/>
    </source>
</evidence>
<evidence type="ECO:0000256" key="4">
    <source>
        <dbReference type="ARBA" id="ARBA00023136"/>
    </source>
</evidence>
<evidence type="ECO:0000256" key="3">
    <source>
        <dbReference type="ARBA" id="ARBA00022989"/>
    </source>
</evidence>
<keyword evidence="8" id="KW-1185">Reference proteome</keyword>
<feature type="transmembrane region" description="Helical" evidence="5">
    <location>
        <begin position="26"/>
        <end position="48"/>
    </location>
</feature>
<dbReference type="AlphaFoldDB" id="A0AAV5LCK1"/>
<proteinExistence type="predicted"/>
<protein>
    <recommendedName>
        <fullName evidence="6">Late embryogenesis abundant protein LEA-2 subgroup domain-containing protein</fullName>
    </recommendedName>
</protein>
<dbReference type="PANTHER" id="PTHR31415:SF166">
    <property type="entry name" value="LATE EMBRYOGENESIS ABUNDANT (LEA) HYDROXYPROLINE-RICH GLYCOPROTEIN FAMILY"/>
    <property type="match status" value="1"/>
</dbReference>
<comment type="subcellular location">
    <subcellularLocation>
        <location evidence="1">Membrane</location>
        <topology evidence="1">Single-pass membrane protein</topology>
    </subcellularLocation>
</comment>
<dbReference type="GO" id="GO:0005886">
    <property type="term" value="C:plasma membrane"/>
    <property type="evidence" value="ECO:0007669"/>
    <property type="project" value="TreeGrafter"/>
</dbReference>
<keyword evidence="2 5" id="KW-0812">Transmembrane</keyword>
<evidence type="ECO:0000313" key="7">
    <source>
        <dbReference type="EMBL" id="GKV34984.1"/>
    </source>
</evidence>
<feature type="domain" description="Late embryogenesis abundant protein LEA-2 subgroup" evidence="6">
    <location>
        <begin position="80"/>
        <end position="183"/>
    </location>
</feature>
<comment type="caution">
    <text evidence="7">The sequence shown here is derived from an EMBL/GenBank/DDBJ whole genome shotgun (WGS) entry which is preliminary data.</text>
</comment>
<reference evidence="7 8" key="1">
    <citation type="journal article" date="2021" name="Commun. Biol.">
        <title>The genome of Shorea leprosula (Dipterocarpaceae) highlights the ecological relevance of drought in aseasonal tropical rainforests.</title>
        <authorList>
            <person name="Ng K.K.S."/>
            <person name="Kobayashi M.J."/>
            <person name="Fawcett J.A."/>
            <person name="Hatakeyama M."/>
            <person name="Paape T."/>
            <person name="Ng C.H."/>
            <person name="Ang C.C."/>
            <person name="Tnah L.H."/>
            <person name="Lee C.T."/>
            <person name="Nishiyama T."/>
            <person name="Sese J."/>
            <person name="O'Brien M.J."/>
            <person name="Copetti D."/>
            <person name="Mohd Noor M.I."/>
            <person name="Ong R.C."/>
            <person name="Putra M."/>
            <person name="Sireger I.Z."/>
            <person name="Indrioko S."/>
            <person name="Kosugi Y."/>
            <person name="Izuno A."/>
            <person name="Isagi Y."/>
            <person name="Lee S.L."/>
            <person name="Shimizu K.K."/>
        </authorList>
    </citation>
    <scope>NUCLEOTIDE SEQUENCE [LARGE SCALE GENOMIC DNA]</scope>
    <source>
        <strain evidence="7">214</strain>
    </source>
</reference>
<gene>
    <name evidence="7" type="ORF">SLEP1_g43310</name>
</gene>
<name>A0AAV5LCK1_9ROSI</name>
<evidence type="ECO:0000256" key="5">
    <source>
        <dbReference type="SAM" id="Phobius"/>
    </source>
</evidence>
<evidence type="ECO:0000313" key="8">
    <source>
        <dbReference type="Proteomes" id="UP001054252"/>
    </source>
</evidence>
<dbReference type="GO" id="GO:0098542">
    <property type="term" value="P:defense response to other organism"/>
    <property type="evidence" value="ECO:0007669"/>
    <property type="project" value="InterPro"/>
</dbReference>
<keyword evidence="4 5" id="KW-0472">Membrane</keyword>
<dbReference type="Pfam" id="PF03168">
    <property type="entry name" value="LEA_2"/>
    <property type="match status" value="1"/>
</dbReference>
<dbReference type="Proteomes" id="UP001054252">
    <property type="component" value="Unassembled WGS sequence"/>
</dbReference>
<dbReference type="InterPro" id="IPR044839">
    <property type="entry name" value="NDR1-like"/>
</dbReference>
<evidence type="ECO:0000259" key="6">
    <source>
        <dbReference type="Pfam" id="PF03168"/>
    </source>
</evidence>
<dbReference type="EMBL" id="BPVZ01000108">
    <property type="protein sequence ID" value="GKV34984.1"/>
    <property type="molecule type" value="Genomic_DNA"/>
</dbReference>
<organism evidence="7 8">
    <name type="scientific">Rubroshorea leprosula</name>
    <dbReference type="NCBI Taxonomy" id="152421"/>
    <lineage>
        <taxon>Eukaryota</taxon>
        <taxon>Viridiplantae</taxon>
        <taxon>Streptophyta</taxon>
        <taxon>Embryophyta</taxon>
        <taxon>Tracheophyta</taxon>
        <taxon>Spermatophyta</taxon>
        <taxon>Magnoliopsida</taxon>
        <taxon>eudicotyledons</taxon>
        <taxon>Gunneridae</taxon>
        <taxon>Pentapetalae</taxon>
        <taxon>rosids</taxon>
        <taxon>malvids</taxon>
        <taxon>Malvales</taxon>
        <taxon>Dipterocarpaceae</taxon>
        <taxon>Rubroshorea</taxon>
    </lineage>
</organism>
<dbReference type="PANTHER" id="PTHR31415">
    <property type="entry name" value="OS05G0367900 PROTEIN"/>
    <property type="match status" value="1"/>
</dbReference>
<sequence length="218" mass="24339">MTDIKDCGNQKGCDHHHPDDQLRKRILMAILAFVLGFGFVIFLVWVILQPHAPQFILQDATVYAFNLSEPNFLNVNMQVTLSSRNPNERIGIFYDRLDIYATYRNQQITLPTLLPCSYQGHKDITLWSPYLLGNAVPVSPLLSAVLSQDMSTGMVLMNIKVDGGVKWKVGTWISGKYHINVNCPAYISWGDHSKGVVPVGPPIKFQLVQHCTVGVSAS</sequence>
<keyword evidence="3 5" id="KW-1133">Transmembrane helix</keyword>
<evidence type="ECO:0000256" key="2">
    <source>
        <dbReference type="ARBA" id="ARBA00022692"/>
    </source>
</evidence>